<dbReference type="OrthoDB" id="5869535at2759"/>
<evidence type="ECO:0000313" key="2">
    <source>
        <dbReference type="Proteomes" id="UP000270094"/>
    </source>
</evidence>
<organism evidence="1 2">
    <name type="scientific">Strongylus vulgaris</name>
    <name type="common">Blood worm</name>
    <dbReference type="NCBI Taxonomy" id="40348"/>
    <lineage>
        <taxon>Eukaryota</taxon>
        <taxon>Metazoa</taxon>
        <taxon>Ecdysozoa</taxon>
        <taxon>Nematoda</taxon>
        <taxon>Chromadorea</taxon>
        <taxon>Rhabditida</taxon>
        <taxon>Rhabditina</taxon>
        <taxon>Rhabditomorpha</taxon>
        <taxon>Strongyloidea</taxon>
        <taxon>Strongylidae</taxon>
        <taxon>Strongylus</taxon>
    </lineage>
</organism>
<gene>
    <name evidence="1" type="ORF">SVUK_LOCUS20531</name>
</gene>
<dbReference type="AlphaFoldDB" id="A0A3P7JWS1"/>
<keyword evidence="2" id="KW-1185">Reference proteome</keyword>
<accession>A0A3P7JWS1</accession>
<dbReference type="Proteomes" id="UP000270094">
    <property type="component" value="Unassembled WGS sequence"/>
</dbReference>
<evidence type="ECO:0000313" key="1">
    <source>
        <dbReference type="EMBL" id="VDM85533.1"/>
    </source>
</evidence>
<reference evidence="1 2" key="1">
    <citation type="submission" date="2018-11" db="EMBL/GenBank/DDBJ databases">
        <authorList>
            <consortium name="Pathogen Informatics"/>
        </authorList>
    </citation>
    <scope>NUCLEOTIDE SEQUENCE [LARGE SCALE GENOMIC DNA]</scope>
</reference>
<sequence>MVTRETHVSHMMLRSLCGCPQNKVDDKDEVAIRDYRDTVFIYASHNVLSRSLIGTLFRTLENRNLKPSGMNMVKTTKELVQVFSQIKHTCKGVGCQFEFTEIWAFEEIYST</sequence>
<dbReference type="EMBL" id="UYYB01141648">
    <property type="protein sequence ID" value="VDM85533.1"/>
    <property type="molecule type" value="Genomic_DNA"/>
</dbReference>
<name>A0A3P7JWS1_STRVU</name>
<protein>
    <submittedName>
        <fullName evidence="1">Uncharacterized protein</fullName>
    </submittedName>
</protein>
<proteinExistence type="predicted"/>